<protein>
    <recommendedName>
        <fullName evidence="4">Oxidoreductase</fullName>
    </recommendedName>
</protein>
<gene>
    <name evidence="2" type="ORF">K0U00_32790</name>
</gene>
<keyword evidence="3" id="KW-1185">Reference proteome</keyword>
<sequence>AGGGPAPGPEVAGLNGPTGSPENMQVIGHEAAYLAASSGAYEKVSIGRSLDNGKTFKTITGIPGYAGKLSFTSAKDGFIAITSLSYSAIYGTTDSGTTWTKKFSLPTVN</sequence>
<comment type="caution">
    <text evidence="2">The sequence shown here is derived from an EMBL/GenBank/DDBJ whole genome shotgun (WGS) entry which is preliminary data.</text>
</comment>
<dbReference type="Proteomes" id="UP001519887">
    <property type="component" value="Unassembled WGS sequence"/>
</dbReference>
<evidence type="ECO:0000256" key="1">
    <source>
        <dbReference type="SAM" id="MobiDB-lite"/>
    </source>
</evidence>
<evidence type="ECO:0000313" key="3">
    <source>
        <dbReference type="Proteomes" id="UP001519887"/>
    </source>
</evidence>
<dbReference type="InterPro" id="IPR015943">
    <property type="entry name" value="WD40/YVTN_repeat-like_dom_sf"/>
</dbReference>
<name>A0ABS7CD91_9BACL</name>
<proteinExistence type="predicted"/>
<dbReference type="Gene3D" id="2.130.10.10">
    <property type="entry name" value="YVTN repeat-like/Quinoprotein amine dehydrogenase"/>
    <property type="match status" value="1"/>
</dbReference>
<evidence type="ECO:0008006" key="4">
    <source>
        <dbReference type="Google" id="ProtNLM"/>
    </source>
</evidence>
<organism evidence="2 3">
    <name type="scientific">Paenibacillus sepulcri</name>
    <dbReference type="NCBI Taxonomy" id="359917"/>
    <lineage>
        <taxon>Bacteria</taxon>
        <taxon>Bacillati</taxon>
        <taxon>Bacillota</taxon>
        <taxon>Bacilli</taxon>
        <taxon>Bacillales</taxon>
        <taxon>Paenibacillaceae</taxon>
        <taxon>Paenibacillus</taxon>
    </lineage>
</organism>
<feature type="region of interest" description="Disordered" evidence="1">
    <location>
        <begin position="1"/>
        <end position="23"/>
    </location>
</feature>
<dbReference type="SUPFAM" id="SSF110296">
    <property type="entry name" value="Oligoxyloglucan reducing end-specific cellobiohydrolase"/>
    <property type="match status" value="1"/>
</dbReference>
<accession>A0ABS7CD91</accession>
<reference evidence="2 3" key="1">
    <citation type="submission" date="2021-07" db="EMBL/GenBank/DDBJ databases">
        <title>Paenibacillus radiodurans sp. nov., isolated from the southeastern edge of Tengger Desert.</title>
        <authorList>
            <person name="Zhang G."/>
        </authorList>
    </citation>
    <scope>NUCLEOTIDE SEQUENCE [LARGE SCALE GENOMIC DNA]</scope>
    <source>
        <strain evidence="2 3">CCM 7311</strain>
    </source>
</reference>
<dbReference type="EMBL" id="JAHZIK010001366">
    <property type="protein sequence ID" value="MBW7458834.1"/>
    <property type="molecule type" value="Genomic_DNA"/>
</dbReference>
<feature type="non-terminal residue" evidence="2">
    <location>
        <position position="1"/>
    </location>
</feature>
<evidence type="ECO:0000313" key="2">
    <source>
        <dbReference type="EMBL" id="MBW7458834.1"/>
    </source>
</evidence>